<keyword evidence="3" id="KW-1185">Reference proteome</keyword>
<dbReference type="AlphaFoldDB" id="A0A2P4XQC1"/>
<name>A0A2P4XQC1_9STRA</name>
<dbReference type="Proteomes" id="UP000237271">
    <property type="component" value="Unassembled WGS sequence"/>
</dbReference>
<gene>
    <name evidence="2" type="ORF">PHPALM_16185</name>
</gene>
<sequence>MKVQIVIVTIAALLMPVHGALRQCAGTGSDNRYEPSGFLTADFTQKACAASGGSIDPTRKGNKKCCNVPDSRQGDFNSSCKGQKAGNNFQNFHPTAQPC</sequence>
<organism evidence="2 3">
    <name type="scientific">Phytophthora palmivora</name>
    <dbReference type="NCBI Taxonomy" id="4796"/>
    <lineage>
        <taxon>Eukaryota</taxon>
        <taxon>Sar</taxon>
        <taxon>Stramenopiles</taxon>
        <taxon>Oomycota</taxon>
        <taxon>Peronosporomycetes</taxon>
        <taxon>Peronosporales</taxon>
        <taxon>Peronosporaceae</taxon>
        <taxon>Phytophthora</taxon>
    </lineage>
</organism>
<evidence type="ECO:0000256" key="1">
    <source>
        <dbReference type="SAM" id="SignalP"/>
    </source>
</evidence>
<dbReference type="OrthoDB" id="118307at2759"/>
<dbReference type="EMBL" id="NCKW01008702">
    <property type="protein sequence ID" value="POM67753.1"/>
    <property type="molecule type" value="Genomic_DNA"/>
</dbReference>
<comment type="caution">
    <text evidence="2">The sequence shown here is derived from an EMBL/GenBank/DDBJ whole genome shotgun (WGS) entry which is preliminary data.</text>
</comment>
<keyword evidence="1" id="KW-0732">Signal</keyword>
<reference evidence="2 3" key="1">
    <citation type="journal article" date="2017" name="Genome Biol. Evol.">
        <title>Phytophthora megakarya and P. palmivora, closely related causal agents of cacao black pod rot, underwent increases in genome sizes and gene numbers by different mechanisms.</title>
        <authorList>
            <person name="Ali S.S."/>
            <person name="Shao J."/>
            <person name="Lary D.J."/>
            <person name="Kronmiller B."/>
            <person name="Shen D."/>
            <person name="Strem M.D."/>
            <person name="Amoako-Attah I."/>
            <person name="Akrofi A.Y."/>
            <person name="Begoude B.A."/>
            <person name="Ten Hoopen G.M."/>
            <person name="Coulibaly K."/>
            <person name="Kebe B.I."/>
            <person name="Melnick R.L."/>
            <person name="Guiltinan M.J."/>
            <person name="Tyler B.M."/>
            <person name="Meinhardt L.W."/>
            <person name="Bailey B.A."/>
        </authorList>
    </citation>
    <scope>NUCLEOTIDE SEQUENCE [LARGE SCALE GENOMIC DNA]</scope>
    <source>
        <strain evidence="3">sbr112.9</strain>
    </source>
</reference>
<evidence type="ECO:0000313" key="2">
    <source>
        <dbReference type="EMBL" id="POM67753.1"/>
    </source>
</evidence>
<accession>A0A2P4XQC1</accession>
<feature type="signal peptide" evidence="1">
    <location>
        <begin position="1"/>
        <end position="19"/>
    </location>
</feature>
<proteinExistence type="predicted"/>
<evidence type="ECO:0000313" key="3">
    <source>
        <dbReference type="Proteomes" id="UP000237271"/>
    </source>
</evidence>
<feature type="chain" id="PRO_5015144582" evidence="1">
    <location>
        <begin position="20"/>
        <end position="99"/>
    </location>
</feature>
<protein>
    <submittedName>
        <fullName evidence="2">Uncharacterized protein</fullName>
    </submittedName>
</protein>